<dbReference type="Pfam" id="PF13377">
    <property type="entry name" value="Peripla_BP_3"/>
    <property type="match status" value="1"/>
</dbReference>
<accession>A0ABU5C424</accession>
<evidence type="ECO:0000256" key="1">
    <source>
        <dbReference type="ARBA" id="ARBA00023015"/>
    </source>
</evidence>
<dbReference type="SMART" id="SM00354">
    <property type="entry name" value="HTH_LACI"/>
    <property type="match status" value="1"/>
</dbReference>
<gene>
    <name evidence="5" type="ORF">RWE15_05630</name>
</gene>
<evidence type="ECO:0000313" key="6">
    <source>
        <dbReference type="Proteomes" id="UP001281447"/>
    </source>
</evidence>
<dbReference type="InterPro" id="IPR028082">
    <property type="entry name" value="Peripla_BP_I"/>
</dbReference>
<reference evidence="5 6" key="1">
    <citation type="submission" date="2023-10" db="EMBL/GenBank/DDBJ databases">
        <title>Virgibacillus halophilus 5B73C genome.</title>
        <authorList>
            <person name="Miliotis G."/>
            <person name="Sengupta P."/>
            <person name="Hameed A."/>
            <person name="Chuvochina M."/>
            <person name="Mcdonagh F."/>
            <person name="Simpson A.C."/>
            <person name="Singh N.K."/>
            <person name="Rekha P.D."/>
            <person name="Raman K."/>
            <person name="Hugenholtz P."/>
            <person name="Venkateswaran K."/>
        </authorList>
    </citation>
    <scope>NUCLEOTIDE SEQUENCE [LARGE SCALE GENOMIC DNA]</scope>
    <source>
        <strain evidence="5 6">5B73C</strain>
    </source>
</reference>
<evidence type="ECO:0000259" key="4">
    <source>
        <dbReference type="PROSITE" id="PS50932"/>
    </source>
</evidence>
<dbReference type="EMBL" id="JAWDIP010000003">
    <property type="protein sequence ID" value="MDY0394051.1"/>
    <property type="molecule type" value="Genomic_DNA"/>
</dbReference>
<dbReference type="CDD" id="cd06267">
    <property type="entry name" value="PBP1_LacI_sugar_binding-like"/>
    <property type="match status" value="1"/>
</dbReference>
<name>A0ABU5C424_9BACI</name>
<keyword evidence="1" id="KW-0805">Transcription regulation</keyword>
<protein>
    <submittedName>
        <fullName evidence="5">LacI family DNA-binding transcriptional regulator</fullName>
    </submittedName>
</protein>
<keyword evidence="6" id="KW-1185">Reference proteome</keyword>
<feature type="domain" description="HTH lacI-type" evidence="4">
    <location>
        <begin position="3"/>
        <end position="58"/>
    </location>
</feature>
<evidence type="ECO:0000256" key="2">
    <source>
        <dbReference type="ARBA" id="ARBA00023125"/>
    </source>
</evidence>
<keyword evidence="3" id="KW-0804">Transcription</keyword>
<sequence length="341" mass="38786">MRVTIKDIAKMADVSPSAVSLVLNDRPCRVSEEKKATIKRIAKEYNYAANQIARSLVTRKSKTIGLLIPDIENIFFSSLAKHIEERCRQKGYMLIIVNSDNKYKHDLELLELLKSRSIDGLFLIPSDESYENNTELINQLRNLDNAKFPYVMIDRIFSEHPCNKVWFDNEEGANLAVSHLLESGHQKIACIANSSDSLNGKSRLTGYYRAMEKYNCEINPEFVIEGDYRMDSGFRAGKKLLNQDISAVFVTNDMMALGLLKAVYEKNMQVPNDISIISYDNTINSYIFGVELTAIEQDVCSLSNHAVRLLFSQLEKENKIPEEICLIPKLIKNTSVLTVRQ</sequence>
<dbReference type="PROSITE" id="PS00356">
    <property type="entry name" value="HTH_LACI_1"/>
    <property type="match status" value="1"/>
</dbReference>
<dbReference type="Pfam" id="PF00356">
    <property type="entry name" value="LacI"/>
    <property type="match status" value="1"/>
</dbReference>
<keyword evidence="2 5" id="KW-0238">DNA-binding</keyword>
<dbReference type="SUPFAM" id="SSF53822">
    <property type="entry name" value="Periplasmic binding protein-like I"/>
    <property type="match status" value="1"/>
</dbReference>
<dbReference type="PANTHER" id="PTHR30146">
    <property type="entry name" value="LACI-RELATED TRANSCRIPTIONAL REPRESSOR"/>
    <property type="match status" value="1"/>
</dbReference>
<comment type="caution">
    <text evidence="5">The sequence shown here is derived from an EMBL/GenBank/DDBJ whole genome shotgun (WGS) entry which is preliminary data.</text>
</comment>
<dbReference type="InterPro" id="IPR046335">
    <property type="entry name" value="LacI/GalR-like_sensor"/>
</dbReference>
<dbReference type="RefSeq" id="WP_390355359.1">
    <property type="nucleotide sequence ID" value="NZ_JBHUIZ010000006.1"/>
</dbReference>
<dbReference type="Proteomes" id="UP001281447">
    <property type="component" value="Unassembled WGS sequence"/>
</dbReference>
<dbReference type="PROSITE" id="PS50932">
    <property type="entry name" value="HTH_LACI_2"/>
    <property type="match status" value="1"/>
</dbReference>
<dbReference type="InterPro" id="IPR010982">
    <property type="entry name" value="Lambda_DNA-bd_dom_sf"/>
</dbReference>
<dbReference type="CDD" id="cd01392">
    <property type="entry name" value="HTH_LacI"/>
    <property type="match status" value="1"/>
</dbReference>
<proteinExistence type="predicted"/>
<dbReference type="Gene3D" id="1.10.260.40">
    <property type="entry name" value="lambda repressor-like DNA-binding domains"/>
    <property type="match status" value="1"/>
</dbReference>
<evidence type="ECO:0000256" key="3">
    <source>
        <dbReference type="ARBA" id="ARBA00023163"/>
    </source>
</evidence>
<dbReference type="Gene3D" id="3.40.50.2300">
    <property type="match status" value="2"/>
</dbReference>
<organism evidence="5 6">
    <name type="scientific">Tigheibacillus halophilus</name>
    <dbReference type="NCBI Taxonomy" id="361280"/>
    <lineage>
        <taxon>Bacteria</taxon>
        <taxon>Bacillati</taxon>
        <taxon>Bacillota</taxon>
        <taxon>Bacilli</taxon>
        <taxon>Bacillales</taxon>
        <taxon>Bacillaceae</taxon>
        <taxon>Tigheibacillus</taxon>
    </lineage>
</organism>
<dbReference type="GO" id="GO:0003677">
    <property type="term" value="F:DNA binding"/>
    <property type="evidence" value="ECO:0007669"/>
    <property type="project" value="UniProtKB-KW"/>
</dbReference>
<evidence type="ECO:0000313" key="5">
    <source>
        <dbReference type="EMBL" id="MDY0394051.1"/>
    </source>
</evidence>
<dbReference type="InterPro" id="IPR000843">
    <property type="entry name" value="HTH_LacI"/>
</dbReference>
<dbReference type="SUPFAM" id="SSF47413">
    <property type="entry name" value="lambda repressor-like DNA-binding domains"/>
    <property type="match status" value="1"/>
</dbReference>
<dbReference type="PANTHER" id="PTHR30146:SF109">
    <property type="entry name" value="HTH-TYPE TRANSCRIPTIONAL REGULATOR GALS"/>
    <property type="match status" value="1"/>
</dbReference>